<comment type="caution">
    <text evidence="1">The sequence shown here is derived from an EMBL/GenBank/DDBJ whole genome shotgun (WGS) entry which is preliminary data.</text>
</comment>
<sequence>MAIHLNIQNNSGAAQNVTVTNNEVPSIVITGPINVPVGGPTDILNVPEANVTLKLICNGNVGQAATLNVVYHGASSVEQNSDWNRQWHVDGYVTGLILTLT</sequence>
<protein>
    <submittedName>
        <fullName evidence="1">Uncharacterized protein</fullName>
    </submittedName>
</protein>
<keyword evidence="2" id="KW-1185">Reference proteome</keyword>
<dbReference type="EMBL" id="BMWS01000029">
    <property type="protein sequence ID" value="GGX30324.1"/>
    <property type="molecule type" value="Genomic_DNA"/>
</dbReference>
<proteinExistence type="predicted"/>
<dbReference type="RefSeq" id="WP_027413244.1">
    <property type="nucleotide sequence ID" value="NZ_BMWS01000029.1"/>
</dbReference>
<dbReference type="AlphaFoldDB" id="A0A918JYB0"/>
<gene>
    <name evidence="1" type="ORF">GCM10007384_34300</name>
</gene>
<name>A0A918JYB0_9FLAO</name>
<organism evidence="1 2">
    <name type="scientific">Aquimarina muelleri</name>
    <dbReference type="NCBI Taxonomy" id="279356"/>
    <lineage>
        <taxon>Bacteria</taxon>
        <taxon>Pseudomonadati</taxon>
        <taxon>Bacteroidota</taxon>
        <taxon>Flavobacteriia</taxon>
        <taxon>Flavobacteriales</taxon>
        <taxon>Flavobacteriaceae</taxon>
        <taxon>Aquimarina</taxon>
    </lineage>
</organism>
<dbReference type="Proteomes" id="UP000601108">
    <property type="component" value="Unassembled WGS sequence"/>
</dbReference>
<evidence type="ECO:0000313" key="1">
    <source>
        <dbReference type="EMBL" id="GGX30324.1"/>
    </source>
</evidence>
<accession>A0A918JYB0</accession>
<evidence type="ECO:0000313" key="2">
    <source>
        <dbReference type="Proteomes" id="UP000601108"/>
    </source>
</evidence>
<reference evidence="1 2" key="1">
    <citation type="journal article" date="2014" name="Int. J. Syst. Evol. Microbiol.">
        <title>Complete genome sequence of Corynebacterium casei LMG S-19264T (=DSM 44701T), isolated from a smear-ripened cheese.</title>
        <authorList>
            <consortium name="US DOE Joint Genome Institute (JGI-PGF)"/>
            <person name="Walter F."/>
            <person name="Albersmeier A."/>
            <person name="Kalinowski J."/>
            <person name="Ruckert C."/>
        </authorList>
    </citation>
    <scope>NUCLEOTIDE SEQUENCE [LARGE SCALE GENOMIC DNA]</scope>
    <source>
        <strain evidence="1 2">KCTC 12285</strain>
    </source>
</reference>